<dbReference type="InterPro" id="IPR036861">
    <property type="entry name" value="Endochitinase-like_sf"/>
</dbReference>
<dbReference type="AlphaFoldDB" id="A0A7S2AA28"/>
<feature type="domain" description="Chitin-binding type-1" evidence="4">
    <location>
        <begin position="750"/>
        <end position="806"/>
    </location>
</feature>
<feature type="compositionally biased region" description="Low complexity" evidence="3">
    <location>
        <begin position="695"/>
        <end position="708"/>
    </location>
</feature>
<dbReference type="InterPro" id="IPR001002">
    <property type="entry name" value="Chitin-bd_1"/>
</dbReference>
<evidence type="ECO:0000259" key="4">
    <source>
        <dbReference type="PROSITE" id="PS50941"/>
    </source>
</evidence>
<dbReference type="SMART" id="SM00270">
    <property type="entry name" value="ChtBD1"/>
    <property type="match status" value="2"/>
</dbReference>
<sequence>MSSEHVSKAVFQGLFPLTAQFRSGPRNPKPSYDLWLESQPFPGGNSVDLQTNVLRFAPENYLFANKYAKEHPETLILSTWRAASGQPKDATTEGDPLGISPIEFPGHWVQSLGTTLASSLEKTSEIITVSSGDNMVKGPALLVQMTSNGGRRWDKYEYVLIKAVNGNKLTVKRSYNGGPSPQDFPKSTHIAPLPWDNRNREEYTDWFFNLSEDCPRDANNMTAMDVLFKEMVEPLAPGGPLDHIGGLDLASGPLTVNPENADYDLDGEADSSSVYRKGVDMFYHRLRDVLGFDRILTTSLDYDHLDMINGVNQEGLAYPNDPWEAVSKTVNEVLAWKTLSNLTWASIAFVQYLDREEDLLYVQMHRLLNGYSACLGLAADVDLGDGIDALTRAELFKGDENEPHWLGRSMGMTRVAASTPNVLGGASGPTDWDAMIGNMNTKRATLEIDGDELVFVPTGTGSGFPTLELTFPLRDKSDFTVFFDAKSDDDQLERSIYLPRVSVDVDTKPVRAFVTGRDYIPVSFYVRGAEGSDEVTIDFRFDYGGGGPVRFRSMSVHAAPDTLACEFEGGVVLVNPSLEESTFDLEELFGKERTGFRRLLIEKPFGDVAQKYLPQVDQALEMNNGYGIDDVRSVEVGQRNALFLIADNVDAPGSGRGKDTPRGGGDYDAPGSETGGNDAPDDETGGNDAPDSYTGNDAPDDAAGGNDAPDSETGDDAPDDETGGNDAPDEETRGDDAPDLETGGNEEDLTGTCGDGNFGDGVCPDGSCCSEWGWCGNTEAHCGSRQKPCGRGVVGNGFCEDGSCCSVWGWCGWSASHCQSN</sequence>
<accession>A0A7S2AA28</accession>
<evidence type="ECO:0000313" key="5">
    <source>
        <dbReference type="EMBL" id="CAD9361905.1"/>
    </source>
</evidence>
<evidence type="ECO:0000256" key="3">
    <source>
        <dbReference type="SAM" id="MobiDB-lite"/>
    </source>
</evidence>
<keyword evidence="1 2" id="KW-0147">Chitin-binding</keyword>
<feature type="compositionally biased region" description="Acidic residues" evidence="3">
    <location>
        <begin position="709"/>
        <end position="729"/>
    </location>
</feature>
<reference evidence="5" key="1">
    <citation type="submission" date="2021-01" db="EMBL/GenBank/DDBJ databases">
        <authorList>
            <person name="Corre E."/>
            <person name="Pelletier E."/>
            <person name="Niang G."/>
            <person name="Scheremetjew M."/>
            <person name="Finn R."/>
            <person name="Kale V."/>
            <person name="Holt S."/>
            <person name="Cochrane G."/>
            <person name="Meng A."/>
            <person name="Brown T."/>
            <person name="Cohen L."/>
        </authorList>
    </citation>
    <scope>NUCLEOTIDE SEQUENCE</scope>
    <source>
        <strain evidence="5">Grunow 1884</strain>
    </source>
</reference>
<feature type="disulfide bond" evidence="2">
    <location>
        <begin position="768"/>
        <end position="782"/>
    </location>
</feature>
<dbReference type="EMBL" id="HBGO01038356">
    <property type="protein sequence ID" value="CAD9361905.1"/>
    <property type="molecule type" value="Transcribed_RNA"/>
</dbReference>
<name>A0A7S2AA28_TRICV</name>
<gene>
    <name evidence="5" type="ORF">OSIN01602_LOCUS22226</name>
</gene>
<feature type="region of interest" description="Disordered" evidence="3">
    <location>
        <begin position="649"/>
        <end position="751"/>
    </location>
</feature>
<dbReference type="SUPFAM" id="SSF57016">
    <property type="entry name" value="Plant lectins/antimicrobial peptides"/>
    <property type="match status" value="2"/>
</dbReference>
<dbReference type="Gene3D" id="3.30.60.10">
    <property type="entry name" value="Endochitinase-like"/>
    <property type="match status" value="1"/>
</dbReference>
<feature type="disulfide bond" evidence="2">
    <location>
        <begin position="763"/>
        <end position="775"/>
    </location>
</feature>
<protein>
    <recommendedName>
        <fullName evidence="4">Chitin-binding type-1 domain-containing protein</fullName>
    </recommendedName>
</protein>
<organism evidence="5">
    <name type="scientific">Trieres chinensis</name>
    <name type="common">Marine centric diatom</name>
    <name type="synonym">Odontella sinensis</name>
    <dbReference type="NCBI Taxonomy" id="1514140"/>
    <lineage>
        <taxon>Eukaryota</taxon>
        <taxon>Sar</taxon>
        <taxon>Stramenopiles</taxon>
        <taxon>Ochrophyta</taxon>
        <taxon>Bacillariophyta</taxon>
        <taxon>Mediophyceae</taxon>
        <taxon>Biddulphiophycidae</taxon>
        <taxon>Eupodiscales</taxon>
        <taxon>Parodontellaceae</taxon>
        <taxon>Trieres</taxon>
    </lineage>
</organism>
<keyword evidence="2" id="KW-1015">Disulfide bond</keyword>
<dbReference type="Pfam" id="PF00187">
    <property type="entry name" value="Chitin_bind_1"/>
    <property type="match status" value="1"/>
</dbReference>
<proteinExistence type="predicted"/>
<evidence type="ECO:0000256" key="2">
    <source>
        <dbReference type="PROSITE-ProRule" id="PRU00261"/>
    </source>
</evidence>
<dbReference type="PROSITE" id="PS50941">
    <property type="entry name" value="CHIT_BIND_I_2"/>
    <property type="match status" value="1"/>
</dbReference>
<comment type="caution">
    <text evidence="2">Lacks conserved residue(s) required for the propagation of feature annotation.</text>
</comment>
<dbReference type="GO" id="GO:0008061">
    <property type="term" value="F:chitin binding"/>
    <property type="evidence" value="ECO:0007669"/>
    <property type="project" value="UniProtKB-UniRule"/>
</dbReference>
<dbReference type="CDD" id="cd00035">
    <property type="entry name" value="ChtBD1"/>
    <property type="match status" value="2"/>
</dbReference>
<feature type="compositionally biased region" description="Acidic residues" evidence="3">
    <location>
        <begin position="737"/>
        <end position="749"/>
    </location>
</feature>
<evidence type="ECO:0000256" key="1">
    <source>
        <dbReference type="ARBA" id="ARBA00022669"/>
    </source>
</evidence>